<feature type="region of interest" description="Disordered" evidence="1">
    <location>
        <begin position="142"/>
        <end position="183"/>
    </location>
</feature>
<evidence type="ECO:0000313" key="4">
    <source>
        <dbReference type="Proteomes" id="UP001522868"/>
    </source>
</evidence>
<comment type="caution">
    <text evidence="3">The sequence shown here is derived from an EMBL/GenBank/DDBJ whole genome shotgun (WGS) entry which is preliminary data.</text>
</comment>
<evidence type="ECO:0000256" key="1">
    <source>
        <dbReference type="SAM" id="MobiDB-lite"/>
    </source>
</evidence>
<reference evidence="3 4" key="1">
    <citation type="submission" date="2022-04" db="EMBL/GenBank/DDBJ databases">
        <title>Streptomyces sp. nov. LCR6-01 isolated from Lichen of Dirinaria sp.</title>
        <authorList>
            <person name="Kanchanasin P."/>
            <person name="Tanasupawat S."/>
            <person name="Phongsopitanun W."/>
        </authorList>
    </citation>
    <scope>NUCLEOTIDE SEQUENCE [LARGE SCALE GENOMIC DNA]</scope>
    <source>
        <strain evidence="3 4">LCR6-01</strain>
    </source>
</reference>
<dbReference type="Proteomes" id="UP001522868">
    <property type="component" value="Unassembled WGS sequence"/>
</dbReference>
<dbReference type="RefSeq" id="WP_248631466.1">
    <property type="nucleotide sequence ID" value="NZ_JALPTH010000002.1"/>
</dbReference>
<keyword evidence="2" id="KW-0472">Membrane</keyword>
<keyword evidence="2" id="KW-1133">Transmembrane helix</keyword>
<feature type="transmembrane region" description="Helical" evidence="2">
    <location>
        <begin position="358"/>
        <end position="380"/>
    </location>
</feature>
<protein>
    <submittedName>
        <fullName evidence="3">Uncharacterized protein</fullName>
    </submittedName>
</protein>
<name>A0ABT0I4N9_9ACTN</name>
<evidence type="ECO:0000256" key="2">
    <source>
        <dbReference type="SAM" id="Phobius"/>
    </source>
</evidence>
<evidence type="ECO:0000313" key="3">
    <source>
        <dbReference type="EMBL" id="MCK8676278.1"/>
    </source>
</evidence>
<organism evidence="3 4">
    <name type="scientific">Streptomyces lichenis</name>
    <dbReference type="NCBI Taxonomy" id="2306967"/>
    <lineage>
        <taxon>Bacteria</taxon>
        <taxon>Bacillati</taxon>
        <taxon>Actinomycetota</taxon>
        <taxon>Actinomycetes</taxon>
        <taxon>Kitasatosporales</taxon>
        <taxon>Streptomycetaceae</taxon>
        <taxon>Streptomyces</taxon>
    </lineage>
</organism>
<keyword evidence="2" id="KW-0812">Transmembrane</keyword>
<proteinExistence type="predicted"/>
<dbReference type="EMBL" id="JALPTH010000002">
    <property type="protein sequence ID" value="MCK8676278.1"/>
    <property type="molecule type" value="Genomic_DNA"/>
</dbReference>
<accession>A0ABT0I4N9</accession>
<keyword evidence="4" id="KW-1185">Reference proteome</keyword>
<gene>
    <name evidence="3" type="ORF">M1O15_02370</name>
</gene>
<feature type="compositionally biased region" description="Gly residues" evidence="1">
    <location>
        <begin position="162"/>
        <end position="183"/>
    </location>
</feature>
<sequence>MRGAPTPTQAPTLAAGGVYRDAVPAGGTRVYRLDLDDRSGAYVSAVAVPPPTARVGIAEGVAVSIRDPGGRVCGSREARFGTAAFPRPLAASAGRTGTEGASACRRAGTYLAVVERLGGEGGVAGAGDWQVELRYEREPALRGGVPSGAGEGSSAPVDGNEGDGGSDAGPGGGEPGVRVGGGGFSEAAALASGEWDDRIEPGQSRFYRVPVDWGQRVSARVAGGALAVTLYNPVQGMVAAAETVAASPGRPMAAELPVLPPVRYENRYGGESPDGRARPGDVRFAGWYYLVVSARPETAGTGRYGLRLSVRVTGAARPGPGYEGPPGVFTVTDADRRAAAPATAAPASSAAGRPGMRLLATAAFGTGTALLVGLAGWTLIARRRARGAH</sequence>